<sequence>MFDQLVKQWVASCPNEETQHRLQSAFLELSEPLNRALQSAKTPAPHPLTGGAVVLGRPNRIERADFQQLFHSFVLCVRAFLCNF</sequence>
<proteinExistence type="predicted"/>
<accession>A0A3P7NVC7</accession>
<keyword evidence="2" id="KW-1185">Reference proteome</keyword>
<evidence type="ECO:0000313" key="2">
    <source>
        <dbReference type="Proteomes" id="UP000281553"/>
    </source>
</evidence>
<reference evidence="1 2" key="1">
    <citation type="submission" date="2018-11" db="EMBL/GenBank/DDBJ databases">
        <authorList>
            <consortium name="Pathogen Informatics"/>
        </authorList>
    </citation>
    <scope>NUCLEOTIDE SEQUENCE [LARGE SCALE GENOMIC DNA]</scope>
</reference>
<protein>
    <submittedName>
        <fullName evidence="1">Uncharacterized protein</fullName>
    </submittedName>
</protein>
<name>A0A3P7NVC7_DIBLA</name>
<evidence type="ECO:0000313" key="1">
    <source>
        <dbReference type="EMBL" id="VDN12829.1"/>
    </source>
</evidence>
<dbReference type="EMBL" id="UYRU01054849">
    <property type="protein sequence ID" value="VDN12829.1"/>
    <property type="molecule type" value="Genomic_DNA"/>
</dbReference>
<dbReference type="Proteomes" id="UP000281553">
    <property type="component" value="Unassembled WGS sequence"/>
</dbReference>
<gene>
    <name evidence="1" type="ORF">DILT_LOCUS8660</name>
</gene>
<organism evidence="1 2">
    <name type="scientific">Dibothriocephalus latus</name>
    <name type="common">Fish tapeworm</name>
    <name type="synonym">Diphyllobothrium latum</name>
    <dbReference type="NCBI Taxonomy" id="60516"/>
    <lineage>
        <taxon>Eukaryota</taxon>
        <taxon>Metazoa</taxon>
        <taxon>Spiralia</taxon>
        <taxon>Lophotrochozoa</taxon>
        <taxon>Platyhelminthes</taxon>
        <taxon>Cestoda</taxon>
        <taxon>Eucestoda</taxon>
        <taxon>Diphyllobothriidea</taxon>
        <taxon>Diphyllobothriidae</taxon>
        <taxon>Dibothriocephalus</taxon>
    </lineage>
</organism>
<dbReference type="AlphaFoldDB" id="A0A3P7NVC7"/>